<evidence type="ECO:0000256" key="1">
    <source>
        <dbReference type="SAM" id="SignalP"/>
    </source>
</evidence>
<protein>
    <submittedName>
        <fullName evidence="2">Uncharacterized protein</fullName>
    </submittedName>
</protein>
<comment type="caution">
    <text evidence="2">The sequence shown here is derived from an EMBL/GenBank/DDBJ whole genome shotgun (WGS) entry which is preliminary data.</text>
</comment>
<evidence type="ECO:0000313" key="2">
    <source>
        <dbReference type="EMBL" id="MED6175766.1"/>
    </source>
</evidence>
<name>A0ABU6VTP8_9FABA</name>
<sequence length="105" mass="12127">MVVSLILNSSIIFLPLLKTVYLIYTSHADDLGHDPTQTELFEWTHTKKKDWGQWVDERPQNANDLFWAELKRLEEERAALILVGALEPPPISEDEVWVRTVGGRK</sequence>
<dbReference type="EMBL" id="JASCZI010152253">
    <property type="protein sequence ID" value="MED6175766.1"/>
    <property type="molecule type" value="Genomic_DNA"/>
</dbReference>
<organism evidence="2 3">
    <name type="scientific">Stylosanthes scabra</name>
    <dbReference type="NCBI Taxonomy" id="79078"/>
    <lineage>
        <taxon>Eukaryota</taxon>
        <taxon>Viridiplantae</taxon>
        <taxon>Streptophyta</taxon>
        <taxon>Embryophyta</taxon>
        <taxon>Tracheophyta</taxon>
        <taxon>Spermatophyta</taxon>
        <taxon>Magnoliopsida</taxon>
        <taxon>eudicotyledons</taxon>
        <taxon>Gunneridae</taxon>
        <taxon>Pentapetalae</taxon>
        <taxon>rosids</taxon>
        <taxon>fabids</taxon>
        <taxon>Fabales</taxon>
        <taxon>Fabaceae</taxon>
        <taxon>Papilionoideae</taxon>
        <taxon>50 kb inversion clade</taxon>
        <taxon>dalbergioids sensu lato</taxon>
        <taxon>Dalbergieae</taxon>
        <taxon>Pterocarpus clade</taxon>
        <taxon>Stylosanthes</taxon>
    </lineage>
</organism>
<keyword evidence="3" id="KW-1185">Reference proteome</keyword>
<keyword evidence="1" id="KW-0732">Signal</keyword>
<accession>A0ABU6VTP8</accession>
<dbReference type="Proteomes" id="UP001341840">
    <property type="component" value="Unassembled WGS sequence"/>
</dbReference>
<evidence type="ECO:0000313" key="3">
    <source>
        <dbReference type="Proteomes" id="UP001341840"/>
    </source>
</evidence>
<reference evidence="2 3" key="1">
    <citation type="journal article" date="2023" name="Plants (Basel)">
        <title>Bridging the Gap: Combining Genomics and Transcriptomics Approaches to Understand Stylosanthes scabra, an Orphan Legume from the Brazilian Caatinga.</title>
        <authorList>
            <person name="Ferreira-Neto J.R.C."/>
            <person name="da Silva M.D."/>
            <person name="Binneck E."/>
            <person name="de Melo N.F."/>
            <person name="da Silva R.H."/>
            <person name="de Melo A.L.T.M."/>
            <person name="Pandolfi V."/>
            <person name="Bustamante F.O."/>
            <person name="Brasileiro-Vidal A.C."/>
            <person name="Benko-Iseppon A.M."/>
        </authorList>
    </citation>
    <scope>NUCLEOTIDE SEQUENCE [LARGE SCALE GENOMIC DNA]</scope>
    <source>
        <tissue evidence="2">Leaves</tissue>
    </source>
</reference>
<feature type="signal peptide" evidence="1">
    <location>
        <begin position="1"/>
        <end position="28"/>
    </location>
</feature>
<gene>
    <name evidence="2" type="ORF">PIB30_081430</name>
</gene>
<feature type="chain" id="PRO_5045530221" evidence="1">
    <location>
        <begin position="29"/>
        <end position="105"/>
    </location>
</feature>
<proteinExistence type="predicted"/>